<dbReference type="GO" id="GO:0072383">
    <property type="term" value="P:plus-end-directed vesicle transport along microtubule"/>
    <property type="evidence" value="ECO:0007669"/>
    <property type="project" value="TreeGrafter"/>
</dbReference>
<organism evidence="3 4">
    <name type="scientific">Ooceraea biroi</name>
    <name type="common">Clonal raider ant</name>
    <name type="synonym">Cerapachys biroi</name>
    <dbReference type="NCBI Taxonomy" id="2015173"/>
    <lineage>
        <taxon>Eukaryota</taxon>
        <taxon>Metazoa</taxon>
        <taxon>Ecdysozoa</taxon>
        <taxon>Arthropoda</taxon>
        <taxon>Hexapoda</taxon>
        <taxon>Insecta</taxon>
        <taxon>Pterygota</taxon>
        <taxon>Neoptera</taxon>
        <taxon>Endopterygota</taxon>
        <taxon>Hymenoptera</taxon>
        <taxon>Apocrita</taxon>
        <taxon>Aculeata</taxon>
        <taxon>Formicoidea</taxon>
        <taxon>Formicidae</taxon>
        <taxon>Dorylinae</taxon>
        <taxon>Ooceraea</taxon>
    </lineage>
</organism>
<feature type="coiled-coil region" evidence="1">
    <location>
        <begin position="270"/>
        <end position="398"/>
    </location>
</feature>
<feature type="compositionally biased region" description="Basic and acidic residues" evidence="2">
    <location>
        <begin position="1610"/>
        <end position="1620"/>
    </location>
</feature>
<feature type="coiled-coil region" evidence="1">
    <location>
        <begin position="510"/>
        <end position="653"/>
    </location>
</feature>
<feature type="compositionally biased region" description="Polar residues" evidence="2">
    <location>
        <begin position="53"/>
        <end position="66"/>
    </location>
</feature>
<dbReference type="GO" id="GO:0005776">
    <property type="term" value="C:autophagosome"/>
    <property type="evidence" value="ECO:0007669"/>
    <property type="project" value="TreeGrafter"/>
</dbReference>
<gene>
    <name evidence="3" type="ORF">X777_08166</name>
</gene>
<feature type="coiled-coil region" evidence="1">
    <location>
        <begin position="94"/>
        <end position="128"/>
    </location>
</feature>
<accession>A0A026X0N1</accession>
<sequence length="1665" mass="193173">MCDNMKHETQIKVKAFLESILPLGNDVTKETIREVILEVEDTSTTPKHRELTTENCPLSASPITRSGRSKKIMTERIRELRDLRSNLAVERFANADLRDDLTRQQNKVQKLQSKLDEQSAQLKALRTERMKPKTPQPVRVDTSQENYYKRYISDLEDQLNKQQDETTQLETEKDALSKKLSSVQRTCAHYKENFASSERSTEALLSKIESKDRELVELRILNEELRVHMKELNKNSNDEQSFEVDDLMTLSAMKSLNTSEALSSVIEIQLQEAREESAILHAQVDSLKGKLDVLTNDHKAALEVNRDLQERVKILDEVQVKLSDTQKNLDTLNTDVTNLQAEKLSLVARNQDLEGSLSSTKEELSKTKQESTRLNTEIDKLSEDIKTLNESLQSEKANSSNLSTVVAEMKSQVRHHVAHIHELTGERDAYRSSIENCSKNFEHILRRDNQFIQIRTGDFNKLTLDNFAKYFETTLNNCNTMCASYKRDVASLETKLGETKSNLISFQSTAATLDEENKRYRTKLANIEEDVKQKDLLLNEQQEIIHKHSQEIEEIRTEKRALEQNVHELTNNLINQRLLLKSFITQLENLQNVNKDYELMRKEIRQAIIEYRENIKLAFADVQHDHQTLCYNFQKMEREKEDLEHNFNCSKKELSDIQMMNAALQQDLLENGKVINALEEKEKSLHDALNESKRCMQEANHRLEQRYAMMRTEANEKLESLKSENAEISLELKDAVDRFNLLQQELDDALIEMNLKEVQIKELLSDVSCLKAENEQLIHSHGEVLKMKDEEIASKEETSLLLRSKIEKQTNDMNATEKKLKEIIVNLQEVRTSQDAVLATQEAALKEKCIHMDELHEQFDSAKQILNEELENTRLSLREYQEKVFALESEVDNKNEAVIEIAEELKELKAEFAKNKKYCELMDENQAKIVEFCQELKQSAKSLNSTVAKAGSDSDFFDQNLYDISQYGSITDNETANTLNIIKMTHDELQKSQRLILHLSCANTELNKTLAEQRILIENSVKDKKEAGSLKTKVQELEIIAQKRNEYLKNLIKNKESLQERLQRVLASQHDLDTVVTLSKQKWNEILTKFQNIFHCFADSSVCDEFKQFHAKKADLENLLFKFQTDHLENVKSTSGILWEKFLWTEQKLHDTYLCSVHEKECLEILTSAEEDKFSNENMIIDAEIEKYKALRIDVIKSEEEMESLISLLTSYENSIKSGEIKNYADMEKNLQNQITQLTKEGKTLKTKMDTMRLRNVKLEKNIDDLRTEIKELKSAELTLASREADLEELQSLKNELESLTEVNQNLRKEQEESNRTAKQEFDSQLKEVHATYERKLEDMKQKMKTAYNEQMMKLNHTQEKIVREKLQTQMEAMCQKQREELNRYKAHVSDLSSQLWNVGEKLLIEQQQKQEALQRLKELQSKLKKDEVDQPVSIISRKICKTERQEILPENAQATQVTLIKEETLERRHSIRSIQVMGNAFKTEDEEEVFDNVYLADIKRGNWSSTTNVDRLSVLQMRNSLCKPHLKSSYPAEMQFLPPTLTEEEIKSGSPTEENFNDSLSQSLLPEQKVRKKDRSQTSYKKPGPPTPSKNGGRLSLQGNELKSPSSRILRERNMDRRTTTTPHSLKNIFSSKRQDENASSTPKGRRLSNLFRKPRLQPDRSDR</sequence>
<dbReference type="Proteomes" id="UP000053097">
    <property type="component" value="Unassembled WGS sequence"/>
</dbReference>
<keyword evidence="4" id="KW-1185">Reference proteome</keyword>
<feature type="coiled-coil region" evidence="1">
    <location>
        <begin position="1041"/>
        <end position="1068"/>
    </location>
</feature>
<feature type="compositionally biased region" description="Polar residues" evidence="2">
    <location>
        <begin position="1550"/>
        <end position="1566"/>
    </location>
</feature>
<protein>
    <submittedName>
        <fullName evidence="3">Uncharacterized protein</fullName>
    </submittedName>
</protein>
<dbReference type="OMA" id="TENQCIN"/>
<name>A0A026X0N1_OOCBI</name>
<feature type="region of interest" description="Disordered" evidence="2">
    <location>
        <begin position="43"/>
        <end position="69"/>
    </location>
</feature>
<feature type="coiled-coil region" evidence="1">
    <location>
        <begin position="678"/>
        <end position="780"/>
    </location>
</feature>
<dbReference type="STRING" id="2015173.A0A026X0N1"/>
<dbReference type="PANTHER" id="PTHR46753">
    <property type="entry name" value="FYVE AND COILED-COIL DOMAIN-CONTAINING PROTEIN 1"/>
    <property type="match status" value="1"/>
</dbReference>
<feature type="coiled-coil region" evidence="1">
    <location>
        <begin position="152"/>
        <end position="235"/>
    </location>
</feature>
<evidence type="ECO:0000256" key="2">
    <source>
        <dbReference type="SAM" id="MobiDB-lite"/>
    </source>
</evidence>
<evidence type="ECO:0000256" key="1">
    <source>
        <dbReference type="SAM" id="Coils"/>
    </source>
</evidence>
<proteinExistence type="predicted"/>
<evidence type="ECO:0000313" key="3">
    <source>
        <dbReference type="EMBL" id="EZA60954.1"/>
    </source>
</evidence>
<feature type="region of interest" description="Disordered" evidence="2">
    <location>
        <begin position="1544"/>
        <end position="1665"/>
    </location>
</feature>
<dbReference type="EMBL" id="KK107063">
    <property type="protein sequence ID" value="EZA60954.1"/>
    <property type="molecule type" value="Genomic_DNA"/>
</dbReference>
<dbReference type="GO" id="GO:1901098">
    <property type="term" value="P:positive regulation of autophagosome maturation"/>
    <property type="evidence" value="ECO:0007669"/>
    <property type="project" value="TreeGrafter"/>
</dbReference>
<dbReference type="PANTHER" id="PTHR46753:SF2">
    <property type="entry name" value="FYVE AND COILED-COIL DOMAIN-CONTAINING PROTEIN 1"/>
    <property type="match status" value="1"/>
</dbReference>
<feature type="coiled-coil region" evidence="1">
    <location>
        <begin position="1375"/>
        <end position="1430"/>
    </location>
</feature>
<dbReference type="GO" id="GO:0005770">
    <property type="term" value="C:late endosome"/>
    <property type="evidence" value="ECO:0007669"/>
    <property type="project" value="TreeGrafter"/>
</dbReference>
<dbReference type="OrthoDB" id="2436455at2759"/>
<keyword evidence="1" id="KW-0175">Coiled coil</keyword>
<feature type="coiled-coil region" evidence="1">
    <location>
        <begin position="1221"/>
        <end position="1350"/>
    </location>
</feature>
<feature type="compositionally biased region" description="Polar residues" evidence="2">
    <location>
        <begin position="1598"/>
        <end position="1608"/>
    </location>
</feature>
<reference evidence="3 4" key="1">
    <citation type="journal article" date="2014" name="Curr. Biol.">
        <title>The genome of the clonal raider ant Cerapachys biroi.</title>
        <authorList>
            <person name="Oxley P.R."/>
            <person name="Ji L."/>
            <person name="Fetter-Pruneda I."/>
            <person name="McKenzie S.K."/>
            <person name="Li C."/>
            <person name="Hu H."/>
            <person name="Zhang G."/>
            <person name="Kronauer D.J."/>
        </authorList>
    </citation>
    <scope>NUCLEOTIDE SEQUENCE [LARGE SCALE GENOMIC DNA]</scope>
</reference>
<feature type="compositionally biased region" description="Polar residues" evidence="2">
    <location>
        <begin position="1621"/>
        <end position="1644"/>
    </location>
</feature>
<evidence type="ECO:0000313" key="4">
    <source>
        <dbReference type="Proteomes" id="UP000053097"/>
    </source>
</evidence>
<dbReference type="GO" id="GO:0005764">
    <property type="term" value="C:lysosome"/>
    <property type="evidence" value="ECO:0007669"/>
    <property type="project" value="TreeGrafter"/>
</dbReference>
<dbReference type="Gene3D" id="1.10.287.1490">
    <property type="match status" value="2"/>
</dbReference>
<feature type="coiled-coil region" evidence="1">
    <location>
        <begin position="852"/>
        <end position="911"/>
    </location>
</feature>